<dbReference type="InterPro" id="IPR045266">
    <property type="entry name" value="DOH_DOMON"/>
</dbReference>
<dbReference type="SFLD" id="SFLDS00052">
    <property type="entry name" value="Ferric_Reductase_Domain"/>
    <property type="match status" value="1"/>
</dbReference>
<sequence length="685" mass="74781">MLRLPARLALVAACCLQHTYAQTTPSVCASADFSIQPAISVGPLTVRTLVTETHICFEVNMASPTAKWTALSLSASSNMINEPNNNAVIFDAAKNTAQLHVLKGYSSAGVPVQTDQSGLVVKKTSSANGVLSFTFERTLAAPSVYDVDIDPAVPTNLLWAYGNTAWPSFHTERGAVKLALGSGALMDSAPDAGCYGTTAIIGAITFALMALLGLVATHAGSGWRFINQRTVFPPTQHRAPLPWISHAISDLKIGEAIVVILYVACVVAVGVSVQVTFPTASASRLASLVSGHIALVALMFLLLPVARGQHWEVVFGTSHERIIKFHRWLGRVWFVAGTVHLVLTALSVNVTSTNLYGSQQVVPLYGFVAFVSFASMALLAIDYIRRTYYEVFYYYHRVVSVVGLVFALLHSKAVQYAMIFPLVVYGVTYLFRLRTYFNRYATVPKAHGSNTVALTLPASAQTAKWVRTSNPCAFFWINIPQVSLLQWHPFSGIVTPDGQSISFRIKAHAPGSFVDNVYNYVKAHEGAPLTVLVDGPHGKPAIDVYKYDAVVLVAGGIGITPMLDLINRHRQQQPTQQTKFYLHWVVRAADDLLAVEDLLFPLPPGVKATFYVNDGGTGDSSVQIYTGEFIAYKRGKPVLDEYINTSRFHEAKVGVMACGPPRLVQEAQWRSHNCCFDFHKEVFLL</sequence>
<feature type="domain" description="DOMON" evidence="8">
    <location>
        <begin position="40"/>
        <end position="162"/>
    </location>
</feature>
<feature type="signal peptide" evidence="7">
    <location>
        <begin position="1"/>
        <end position="21"/>
    </location>
</feature>
<evidence type="ECO:0000256" key="7">
    <source>
        <dbReference type="SAM" id="SignalP"/>
    </source>
</evidence>
<dbReference type="InterPro" id="IPR050369">
    <property type="entry name" value="RBOH/FRE"/>
</dbReference>
<dbReference type="GO" id="GO:0005886">
    <property type="term" value="C:plasma membrane"/>
    <property type="evidence" value="ECO:0007669"/>
    <property type="project" value="TreeGrafter"/>
</dbReference>
<protein>
    <recommendedName>
        <fullName evidence="12">DOMON domain-containing protein</fullName>
    </recommendedName>
</protein>
<reference evidence="10 11" key="1">
    <citation type="submission" date="2018-08" db="EMBL/GenBank/DDBJ databases">
        <title>Aphanomyces genome sequencing and annotation.</title>
        <authorList>
            <person name="Minardi D."/>
            <person name="Oidtmann B."/>
            <person name="Van Der Giezen M."/>
            <person name="Studholme D.J."/>
        </authorList>
    </citation>
    <scope>NUCLEOTIDE SEQUENCE [LARGE SCALE GENOMIC DNA]</scope>
    <source>
        <strain evidence="10 11">Kv</strain>
    </source>
</reference>
<dbReference type="PROSITE" id="PS50836">
    <property type="entry name" value="DOMON"/>
    <property type="match status" value="1"/>
</dbReference>
<dbReference type="InterPro" id="IPR005018">
    <property type="entry name" value="DOMON_domain"/>
</dbReference>
<dbReference type="PANTHER" id="PTHR11972:SF69">
    <property type="entry name" value="FERRIC REDUCTION OXIDASE 6-RELATED"/>
    <property type="match status" value="1"/>
</dbReference>
<feature type="transmembrane region" description="Helical" evidence="6">
    <location>
        <begin position="391"/>
        <end position="408"/>
    </location>
</feature>
<dbReference type="CDD" id="cd09631">
    <property type="entry name" value="DOMON_DOH"/>
    <property type="match status" value="1"/>
</dbReference>
<dbReference type="InterPro" id="IPR013112">
    <property type="entry name" value="FAD-bd_8"/>
</dbReference>
<dbReference type="GO" id="GO:0016491">
    <property type="term" value="F:oxidoreductase activity"/>
    <property type="evidence" value="ECO:0007669"/>
    <property type="project" value="UniProtKB-KW"/>
</dbReference>
<evidence type="ECO:0000313" key="10">
    <source>
        <dbReference type="EMBL" id="RHY21662.1"/>
    </source>
</evidence>
<evidence type="ECO:0000256" key="4">
    <source>
        <dbReference type="ARBA" id="ARBA00023002"/>
    </source>
</evidence>
<dbReference type="InterPro" id="IPR013130">
    <property type="entry name" value="Fe3_Rdtase_TM_dom"/>
</dbReference>
<feature type="transmembrane region" description="Helical" evidence="6">
    <location>
        <begin position="256"/>
        <end position="277"/>
    </location>
</feature>
<dbReference type="Pfam" id="PF08030">
    <property type="entry name" value="NAD_binding_6"/>
    <property type="match status" value="1"/>
</dbReference>
<dbReference type="EMBL" id="QUSZ01002586">
    <property type="protein sequence ID" value="RHY21662.1"/>
    <property type="molecule type" value="Genomic_DNA"/>
</dbReference>
<comment type="caution">
    <text evidence="10">The sequence shown here is derived from an EMBL/GenBank/DDBJ whole genome shotgun (WGS) entry which is preliminary data.</text>
</comment>
<dbReference type="InterPro" id="IPR013121">
    <property type="entry name" value="Fe_red_NAD-bd_6"/>
</dbReference>
<evidence type="ECO:0000256" key="6">
    <source>
        <dbReference type="SAM" id="Phobius"/>
    </source>
</evidence>
<keyword evidence="7" id="KW-0732">Signal</keyword>
<feature type="transmembrane region" description="Helical" evidence="6">
    <location>
        <begin position="195"/>
        <end position="216"/>
    </location>
</feature>
<feature type="transmembrane region" description="Helical" evidence="6">
    <location>
        <begin position="289"/>
        <end position="307"/>
    </location>
</feature>
<organism evidence="10 11">
    <name type="scientific">Aphanomyces astaci</name>
    <name type="common">Crayfish plague agent</name>
    <dbReference type="NCBI Taxonomy" id="112090"/>
    <lineage>
        <taxon>Eukaryota</taxon>
        <taxon>Sar</taxon>
        <taxon>Stramenopiles</taxon>
        <taxon>Oomycota</taxon>
        <taxon>Saprolegniomycetes</taxon>
        <taxon>Saprolegniales</taxon>
        <taxon>Verrucalvaceae</taxon>
        <taxon>Aphanomyces</taxon>
    </lineage>
</organism>
<dbReference type="SUPFAM" id="SSF52343">
    <property type="entry name" value="Ferredoxin reductase-like, C-terminal NADP-linked domain"/>
    <property type="match status" value="1"/>
</dbReference>
<dbReference type="PROSITE" id="PS51384">
    <property type="entry name" value="FAD_FR"/>
    <property type="match status" value="1"/>
</dbReference>
<dbReference type="Proteomes" id="UP000265427">
    <property type="component" value="Unassembled WGS sequence"/>
</dbReference>
<evidence type="ECO:0000259" key="9">
    <source>
        <dbReference type="PROSITE" id="PS51384"/>
    </source>
</evidence>
<evidence type="ECO:0000313" key="11">
    <source>
        <dbReference type="Proteomes" id="UP000265427"/>
    </source>
</evidence>
<evidence type="ECO:0000256" key="3">
    <source>
        <dbReference type="ARBA" id="ARBA00022989"/>
    </source>
</evidence>
<evidence type="ECO:0000259" key="8">
    <source>
        <dbReference type="PROSITE" id="PS50836"/>
    </source>
</evidence>
<keyword evidence="5 6" id="KW-0472">Membrane</keyword>
<dbReference type="InterPro" id="IPR017927">
    <property type="entry name" value="FAD-bd_FR_type"/>
</dbReference>
<keyword evidence="4" id="KW-0560">Oxidoreductase</keyword>
<name>A0A397BSJ3_APHAT</name>
<dbReference type="Pfam" id="PF01794">
    <property type="entry name" value="Ferric_reduct"/>
    <property type="match status" value="1"/>
</dbReference>
<dbReference type="SFLD" id="SFLDG01168">
    <property type="entry name" value="Ferric_reductase_subgroup_(FRE"/>
    <property type="match status" value="1"/>
</dbReference>
<keyword evidence="2 6" id="KW-0812">Transmembrane</keyword>
<comment type="subcellular location">
    <subcellularLocation>
        <location evidence="1">Membrane</location>
        <topology evidence="1">Multi-pass membrane protein</topology>
    </subcellularLocation>
</comment>
<dbReference type="VEuPathDB" id="FungiDB:H257_04092"/>
<proteinExistence type="predicted"/>
<dbReference type="Pfam" id="PF08022">
    <property type="entry name" value="FAD_binding_8"/>
    <property type="match status" value="1"/>
</dbReference>
<evidence type="ECO:0000256" key="2">
    <source>
        <dbReference type="ARBA" id="ARBA00022692"/>
    </source>
</evidence>
<evidence type="ECO:0000256" key="1">
    <source>
        <dbReference type="ARBA" id="ARBA00004141"/>
    </source>
</evidence>
<keyword evidence="3 6" id="KW-1133">Transmembrane helix</keyword>
<feature type="domain" description="FAD-binding FR-type" evidence="9">
    <location>
        <begin position="417"/>
        <end position="543"/>
    </location>
</feature>
<feature type="transmembrane region" description="Helical" evidence="6">
    <location>
        <begin position="328"/>
        <end position="350"/>
    </location>
</feature>
<evidence type="ECO:0008006" key="12">
    <source>
        <dbReference type="Google" id="ProtNLM"/>
    </source>
</evidence>
<dbReference type="Gene3D" id="3.40.50.80">
    <property type="entry name" value="Nucleotide-binding domain of ferredoxin-NADP reductase (FNR) module"/>
    <property type="match status" value="1"/>
</dbReference>
<dbReference type="PANTHER" id="PTHR11972">
    <property type="entry name" value="NADPH OXIDASE"/>
    <property type="match status" value="1"/>
</dbReference>
<gene>
    <name evidence="10" type="ORF">DYB36_011543</name>
</gene>
<evidence type="ECO:0000256" key="5">
    <source>
        <dbReference type="ARBA" id="ARBA00023136"/>
    </source>
</evidence>
<feature type="transmembrane region" description="Helical" evidence="6">
    <location>
        <begin position="362"/>
        <end position="384"/>
    </location>
</feature>
<feature type="chain" id="PRO_5017216594" description="DOMON domain-containing protein" evidence="7">
    <location>
        <begin position="22"/>
        <end position="685"/>
    </location>
</feature>
<dbReference type="InterPro" id="IPR039261">
    <property type="entry name" value="FNR_nucleotide-bd"/>
</dbReference>
<dbReference type="CDD" id="cd06186">
    <property type="entry name" value="NOX_Duox_like_FAD_NADP"/>
    <property type="match status" value="1"/>
</dbReference>
<accession>A0A397BSJ3</accession>
<feature type="transmembrane region" description="Helical" evidence="6">
    <location>
        <begin position="414"/>
        <end position="431"/>
    </location>
</feature>
<dbReference type="AlphaFoldDB" id="A0A397BSJ3"/>